<sequence length="31" mass="3626">MRKHRFRTKLKSIVGSLVDPDRDEELKGSNI</sequence>
<dbReference type="AlphaFoldDB" id="A0A699V744"/>
<proteinExistence type="predicted"/>
<accession>A0A699V744</accession>
<protein>
    <submittedName>
        <fullName evidence="1">COP1-interactive protein 1</fullName>
    </submittedName>
</protein>
<dbReference type="EMBL" id="BKCJ011404435">
    <property type="protein sequence ID" value="GFD30490.1"/>
    <property type="molecule type" value="Genomic_DNA"/>
</dbReference>
<evidence type="ECO:0000313" key="1">
    <source>
        <dbReference type="EMBL" id="GFD30490.1"/>
    </source>
</evidence>
<comment type="caution">
    <text evidence="1">The sequence shown here is derived from an EMBL/GenBank/DDBJ whole genome shotgun (WGS) entry which is preliminary data.</text>
</comment>
<gene>
    <name evidence="1" type="ORF">Tci_902459</name>
</gene>
<organism evidence="1">
    <name type="scientific">Tanacetum cinerariifolium</name>
    <name type="common">Dalmatian daisy</name>
    <name type="synonym">Chrysanthemum cinerariifolium</name>
    <dbReference type="NCBI Taxonomy" id="118510"/>
    <lineage>
        <taxon>Eukaryota</taxon>
        <taxon>Viridiplantae</taxon>
        <taxon>Streptophyta</taxon>
        <taxon>Embryophyta</taxon>
        <taxon>Tracheophyta</taxon>
        <taxon>Spermatophyta</taxon>
        <taxon>Magnoliopsida</taxon>
        <taxon>eudicotyledons</taxon>
        <taxon>Gunneridae</taxon>
        <taxon>Pentapetalae</taxon>
        <taxon>asterids</taxon>
        <taxon>campanulids</taxon>
        <taxon>Asterales</taxon>
        <taxon>Asteraceae</taxon>
        <taxon>Asteroideae</taxon>
        <taxon>Anthemideae</taxon>
        <taxon>Anthemidinae</taxon>
        <taxon>Tanacetum</taxon>
    </lineage>
</organism>
<name>A0A699V744_TANCI</name>
<feature type="non-terminal residue" evidence="1">
    <location>
        <position position="31"/>
    </location>
</feature>
<reference evidence="1" key="1">
    <citation type="journal article" date="2019" name="Sci. Rep.">
        <title>Draft genome of Tanacetum cinerariifolium, the natural source of mosquito coil.</title>
        <authorList>
            <person name="Yamashiro T."/>
            <person name="Shiraishi A."/>
            <person name="Satake H."/>
            <person name="Nakayama K."/>
        </authorList>
    </citation>
    <scope>NUCLEOTIDE SEQUENCE</scope>
</reference>